<dbReference type="AlphaFoldDB" id="A0A1E5VZK5"/>
<evidence type="ECO:0000259" key="2">
    <source>
        <dbReference type="PROSITE" id="PS51752"/>
    </source>
</evidence>
<dbReference type="InterPro" id="IPR033734">
    <property type="entry name" value="Jacalin-like_lectin_dom_plant"/>
</dbReference>
<evidence type="ECO:0000256" key="1">
    <source>
        <dbReference type="ARBA" id="ARBA00022734"/>
    </source>
</evidence>
<dbReference type="STRING" id="888268.A0A1E5VZK5"/>
<evidence type="ECO:0000313" key="3">
    <source>
        <dbReference type="EMBL" id="OEL30525.1"/>
    </source>
</evidence>
<comment type="caution">
    <text evidence="3">The sequence shown here is derived from an EMBL/GenBank/DDBJ whole genome shotgun (WGS) entry which is preliminary data.</text>
</comment>
<dbReference type="InterPro" id="IPR036404">
    <property type="entry name" value="Jacalin-like_lectin_dom_sf"/>
</dbReference>
<dbReference type="CDD" id="cd09612">
    <property type="entry name" value="Jacalin"/>
    <property type="match status" value="2"/>
</dbReference>
<dbReference type="Gene3D" id="2.100.10.30">
    <property type="entry name" value="Jacalin-like lectin domain"/>
    <property type="match status" value="2"/>
</dbReference>
<dbReference type="Pfam" id="PF01419">
    <property type="entry name" value="Jacalin"/>
    <property type="match status" value="2"/>
</dbReference>
<dbReference type="InterPro" id="IPR011009">
    <property type="entry name" value="Kinase-like_dom_sf"/>
</dbReference>
<organism evidence="3 4">
    <name type="scientific">Dichanthelium oligosanthes</name>
    <dbReference type="NCBI Taxonomy" id="888268"/>
    <lineage>
        <taxon>Eukaryota</taxon>
        <taxon>Viridiplantae</taxon>
        <taxon>Streptophyta</taxon>
        <taxon>Embryophyta</taxon>
        <taxon>Tracheophyta</taxon>
        <taxon>Spermatophyta</taxon>
        <taxon>Magnoliopsida</taxon>
        <taxon>Liliopsida</taxon>
        <taxon>Poales</taxon>
        <taxon>Poaceae</taxon>
        <taxon>PACMAD clade</taxon>
        <taxon>Panicoideae</taxon>
        <taxon>Panicodae</taxon>
        <taxon>Paniceae</taxon>
        <taxon>Dichantheliinae</taxon>
        <taxon>Dichanthelium</taxon>
    </lineage>
</organism>
<evidence type="ECO:0000313" key="4">
    <source>
        <dbReference type="Proteomes" id="UP000095767"/>
    </source>
</evidence>
<keyword evidence="4" id="KW-1185">Reference proteome</keyword>
<proteinExistence type="predicted"/>
<protein>
    <recommendedName>
        <fullName evidence="2">Jacalin-type lectin domain-containing protein</fullName>
    </recommendedName>
</protein>
<dbReference type="InterPro" id="IPR001229">
    <property type="entry name" value="Jacalin-like_lectin_dom"/>
</dbReference>
<gene>
    <name evidence="3" type="ORF">BAE44_0008457</name>
</gene>
<dbReference type="SUPFAM" id="SSF51101">
    <property type="entry name" value="Mannose-binding lectins"/>
    <property type="match status" value="2"/>
</dbReference>
<feature type="non-terminal residue" evidence="3">
    <location>
        <position position="1"/>
    </location>
</feature>
<accession>A0A1E5VZK5</accession>
<dbReference type="PANTHER" id="PTHR46506">
    <property type="entry name" value="OS05G0143600 PROTEIN"/>
    <property type="match status" value="1"/>
</dbReference>
<keyword evidence="1" id="KW-0430">Lectin</keyword>
<dbReference type="Proteomes" id="UP000095767">
    <property type="component" value="Unassembled WGS sequence"/>
</dbReference>
<dbReference type="OrthoDB" id="659885at2759"/>
<dbReference type="SMART" id="SM00915">
    <property type="entry name" value="Jacalin"/>
    <property type="match status" value="2"/>
</dbReference>
<dbReference type="SUPFAM" id="SSF56112">
    <property type="entry name" value="Protein kinase-like (PK-like)"/>
    <property type="match status" value="1"/>
</dbReference>
<name>A0A1E5VZK5_9POAL</name>
<sequence length="271" mass="28859">LSRLLTGTHSHVTGDKFKGTLAYVPPEYIHSRHITDKYDIFSLDAIAFSYIDPNGKKHSVGPWGGPGGSVDRIQFGHSEFLLEVSGTTGSYNGAAADVVKSVKLVTNAGSYGPFGSGGGTSFKTSVQNNGSIVGFFGRAATFVHAIGVYTSHSTPTIAVSNRVQREMETDRMEASIDLETIEEGDTAEDDDIRLGAFEHLKGIVGTFGPFDAAGNIITSLTITTNLRRYGPFGRGGGTEFTVPVEDHGSVVGFFGRAGTYLDALGVYIRTY</sequence>
<reference evidence="3 4" key="1">
    <citation type="submission" date="2016-09" db="EMBL/GenBank/DDBJ databases">
        <title>The draft genome of Dichanthelium oligosanthes: A C3 panicoid grass species.</title>
        <authorList>
            <person name="Studer A.J."/>
            <person name="Schnable J.C."/>
            <person name="Brutnell T.P."/>
        </authorList>
    </citation>
    <scope>NUCLEOTIDE SEQUENCE [LARGE SCALE GENOMIC DNA]</scope>
    <source>
        <strain evidence="4">cv. Kellogg 1175</strain>
        <tissue evidence="3">Leaf</tissue>
    </source>
</reference>
<dbReference type="PROSITE" id="PS51752">
    <property type="entry name" value="JACALIN_LECTIN"/>
    <property type="match status" value="1"/>
</dbReference>
<dbReference type="EMBL" id="LWDX02025446">
    <property type="protein sequence ID" value="OEL30525.1"/>
    <property type="molecule type" value="Genomic_DNA"/>
</dbReference>
<dbReference type="GO" id="GO:0030246">
    <property type="term" value="F:carbohydrate binding"/>
    <property type="evidence" value="ECO:0007669"/>
    <property type="project" value="UniProtKB-KW"/>
</dbReference>
<feature type="domain" description="Jacalin-type lectin" evidence="2">
    <location>
        <begin position="108"/>
        <end position="270"/>
    </location>
</feature>